<sequence length="149" mass="16915">MDDSTTANQARIIKEFIAGYEGWTAEGVTRHRHKDCIHIQLPKSMGVPQRTNDEYRKYFNKVLAKPITGFKTQSRILVNDARDNIAVFAVTATSQSAIGPYEDEYIWALWFTKDGSEIVRIEETVDSKRTADFFARLQLAAKTGLTVKL</sequence>
<dbReference type="InterPro" id="IPR050977">
    <property type="entry name" value="Fungal_Meroterpenoid_Isomerase"/>
</dbReference>
<dbReference type="PANTHER" id="PTHR39598:SF1">
    <property type="entry name" value="AUSTINOID BIOSYNTHESIS CLUSTERS PROTEIN F-RELATED"/>
    <property type="match status" value="1"/>
</dbReference>
<dbReference type="Proteomes" id="UP000799537">
    <property type="component" value="Unassembled WGS sequence"/>
</dbReference>
<protein>
    <recommendedName>
        <fullName evidence="3">SnoaL-like domain-containing protein</fullName>
    </recommendedName>
</protein>
<dbReference type="PANTHER" id="PTHR39598">
    <property type="entry name" value="AUSTINOL SYNTHESIS PROTEIN F-RELATED"/>
    <property type="match status" value="1"/>
</dbReference>
<dbReference type="AlphaFoldDB" id="A0A6A6D7P4"/>
<organism evidence="1 2">
    <name type="scientific">Zasmidium cellare ATCC 36951</name>
    <dbReference type="NCBI Taxonomy" id="1080233"/>
    <lineage>
        <taxon>Eukaryota</taxon>
        <taxon>Fungi</taxon>
        <taxon>Dikarya</taxon>
        <taxon>Ascomycota</taxon>
        <taxon>Pezizomycotina</taxon>
        <taxon>Dothideomycetes</taxon>
        <taxon>Dothideomycetidae</taxon>
        <taxon>Mycosphaerellales</taxon>
        <taxon>Mycosphaerellaceae</taxon>
        <taxon>Zasmidium</taxon>
    </lineage>
</organism>
<accession>A0A6A6D7P4</accession>
<gene>
    <name evidence="1" type="ORF">M409DRAFT_49120</name>
</gene>
<dbReference type="Gene3D" id="3.10.450.50">
    <property type="match status" value="1"/>
</dbReference>
<proteinExistence type="predicted"/>
<evidence type="ECO:0000313" key="1">
    <source>
        <dbReference type="EMBL" id="KAF2174262.1"/>
    </source>
</evidence>
<dbReference type="EMBL" id="ML993579">
    <property type="protein sequence ID" value="KAF2174262.1"/>
    <property type="molecule type" value="Genomic_DNA"/>
</dbReference>
<dbReference type="InterPro" id="IPR032710">
    <property type="entry name" value="NTF2-like_dom_sf"/>
</dbReference>
<evidence type="ECO:0000313" key="2">
    <source>
        <dbReference type="Proteomes" id="UP000799537"/>
    </source>
</evidence>
<evidence type="ECO:0008006" key="3">
    <source>
        <dbReference type="Google" id="ProtNLM"/>
    </source>
</evidence>
<keyword evidence="2" id="KW-1185">Reference proteome</keyword>
<dbReference type="OrthoDB" id="3758478at2759"/>
<dbReference type="GeneID" id="54564423"/>
<dbReference type="SUPFAM" id="SSF54427">
    <property type="entry name" value="NTF2-like"/>
    <property type="match status" value="1"/>
</dbReference>
<dbReference type="RefSeq" id="XP_033675151.1">
    <property type="nucleotide sequence ID" value="XM_033811151.1"/>
</dbReference>
<name>A0A6A6D7P4_ZASCE</name>
<reference evidence="1" key="1">
    <citation type="journal article" date="2020" name="Stud. Mycol.">
        <title>101 Dothideomycetes genomes: a test case for predicting lifestyles and emergence of pathogens.</title>
        <authorList>
            <person name="Haridas S."/>
            <person name="Albert R."/>
            <person name="Binder M."/>
            <person name="Bloem J."/>
            <person name="Labutti K."/>
            <person name="Salamov A."/>
            <person name="Andreopoulos B."/>
            <person name="Baker S."/>
            <person name="Barry K."/>
            <person name="Bills G."/>
            <person name="Bluhm B."/>
            <person name="Cannon C."/>
            <person name="Castanera R."/>
            <person name="Culley D."/>
            <person name="Daum C."/>
            <person name="Ezra D."/>
            <person name="Gonzalez J."/>
            <person name="Henrissat B."/>
            <person name="Kuo A."/>
            <person name="Liang C."/>
            <person name="Lipzen A."/>
            <person name="Lutzoni F."/>
            <person name="Magnuson J."/>
            <person name="Mondo S."/>
            <person name="Nolan M."/>
            <person name="Ohm R."/>
            <person name="Pangilinan J."/>
            <person name="Park H.-J."/>
            <person name="Ramirez L."/>
            <person name="Alfaro M."/>
            <person name="Sun H."/>
            <person name="Tritt A."/>
            <person name="Yoshinaga Y."/>
            <person name="Zwiers L.-H."/>
            <person name="Turgeon B."/>
            <person name="Goodwin S."/>
            <person name="Spatafora J."/>
            <person name="Crous P."/>
            <person name="Grigoriev I."/>
        </authorList>
    </citation>
    <scope>NUCLEOTIDE SEQUENCE</scope>
    <source>
        <strain evidence="1">ATCC 36951</strain>
    </source>
</reference>